<evidence type="ECO:0000313" key="1">
    <source>
        <dbReference type="EMBL" id="MPC12764.1"/>
    </source>
</evidence>
<dbReference type="AlphaFoldDB" id="A0A5B7CVM2"/>
<proteinExistence type="predicted"/>
<dbReference type="EMBL" id="VSRR010000235">
    <property type="protein sequence ID" value="MPC12764.1"/>
    <property type="molecule type" value="Genomic_DNA"/>
</dbReference>
<name>A0A5B7CVM2_PORTR</name>
<evidence type="ECO:0000313" key="2">
    <source>
        <dbReference type="Proteomes" id="UP000324222"/>
    </source>
</evidence>
<reference evidence="1 2" key="1">
    <citation type="submission" date="2019-05" db="EMBL/GenBank/DDBJ databases">
        <title>Another draft genome of Portunus trituberculatus and its Hox gene families provides insights of decapod evolution.</title>
        <authorList>
            <person name="Jeong J.-H."/>
            <person name="Song I."/>
            <person name="Kim S."/>
            <person name="Choi T."/>
            <person name="Kim D."/>
            <person name="Ryu S."/>
            <person name="Kim W."/>
        </authorList>
    </citation>
    <scope>NUCLEOTIDE SEQUENCE [LARGE SCALE GENOMIC DNA]</scope>
    <source>
        <tissue evidence="1">Muscle</tissue>
    </source>
</reference>
<keyword evidence="2" id="KW-1185">Reference proteome</keyword>
<organism evidence="1 2">
    <name type="scientific">Portunus trituberculatus</name>
    <name type="common">Swimming crab</name>
    <name type="synonym">Neptunus trituberculatus</name>
    <dbReference type="NCBI Taxonomy" id="210409"/>
    <lineage>
        <taxon>Eukaryota</taxon>
        <taxon>Metazoa</taxon>
        <taxon>Ecdysozoa</taxon>
        <taxon>Arthropoda</taxon>
        <taxon>Crustacea</taxon>
        <taxon>Multicrustacea</taxon>
        <taxon>Malacostraca</taxon>
        <taxon>Eumalacostraca</taxon>
        <taxon>Eucarida</taxon>
        <taxon>Decapoda</taxon>
        <taxon>Pleocyemata</taxon>
        <taxon>Brachyura</taxon>
        <taxon>Eubrachyura</taxon>
        <taxon>Portunoidea</taxon>
        <taxon>Portunidae</taxon>
        <taxon>Portuninae</taxon>
        <taxon>Portunus</taxon>
    </lineage>
</organism>
<sequence length="60" mass="7132">MITVLVDVCRGRHPWLQCNVCRVKDAWSGTGLKVQRWRRQETHSVIKRTTSTVARNRERR</sequence>
<accession>A0A5B7CVM2</accession>
<gene>
    <name evidence="1" type="ORF">E2C01_005472</name>
</gene>
<dbReference type="Proteomes" id="UP000324222">
    <property type="component" value="Unassembled WGS sequence"/>
</dbReference>
<protein>
    <submittedName>
        <fullName evidence="1">Uncharacterized protein</fullName>
    </submittedName>
</protein>
<comment type="caution">
    <text evidence="1">The sequence shown here is derived from an EMBL/GenBank/DDBJ whole genome shotgun (WGS) entry which is preliminary data.</text>
</comment>